<dbReference type="GO" id="GO:0051536">
    <property type="term" value="F:iron-sulfur cluster binding"/>
    <property type="evidence" value="ECO:0007669"/>
    <property type="project" value="UniProtKB-KW"/>
</dbReference>
<feature type="domain" description="F420-non-reducing hydrogenase iron-sulfur subunit D" evidence="5">
    <location>
        <begin position="8"/>
        <end position="130"/>
    </location>
</feature>
<keyword evidence="4" id="KW-0411">Iron-sulfur</keyword>
<dbReference type="AlphaFoldDB" id="A0A523QH60"/>
<evidence type="ECO:0000313" key="7">
    <source>
        <dbReference type="Proteomes" id="UP000320781"/>
    </source>
</evidence>
<evidence type="ECO:0000259" key="5">
    <source>
        <dbReference type="Pfam" id="PF02662"/>
    </source>
</evidence>
<protein>
    <submittedName>
        <fullName evidence="6">Hydrogenase iron-sulfur subunit</fullName>
    </submittedName>
</protein>
<keyword evidence="3" id="KW-0408">Iron</keyword>
<evidence type="ECO:0000256" key="4">
    <source>
        <dbReference type="ARBA" id="ARBA00023014"/>
    </source>
</evidence>
<dbReference type="Pfam" id="PF02662">
    <property type="entry name" value="FlpD"/>
    <property type="match status" value="1"/>
</dbReference>
<dbReference type="GO" id="GO:0016491">
    <property type="term" value="F:oxidoreductase activity"/>
    <property type="evidence" value="ECO:0007669"/>
    <property type="project" value="UniProtKB-KW"/>
</dbReference>
<dbReference type="InterPro" id="IPR003813">
    <property type="entry name" value="MvhD/FlpD"/>
</dbReference>
<evidence type="ECO:0000256" key="2">
    <source>
        <dbReference type="ARBA" id="ARBA00023002"/>
    </source>
</evidence>
<gene>
    <name evidence="6" type="ORF">E3J95_05935</name>
</gene>
<evidence type="ECO:0000313" key="6">
    <source>
        <dbReference type="EMBL" id="TES84814.1"/>
    </source>
</evidence>
<accession>A0A523QH60</accession>
<name>A0A523QH60_UNCAE</name>
<evidence type="ECO:0000256" key="3">
    <source>
        <dbReference type="ARBA" id="ARBA00023004"/>
    </source>
</evidence>
<dbReference type="GO" id="GO:0046872">
    <property type="term" value="F:metal ion binding"/>
    <property type="evidence" value="ECO:0007669"/>
    <property type="project" value="UniProtKB-KW"/>
</dbReference>
<organism evidence="6 7">
    <name type="scientific">Aerophobetes bacterium</name>
    <dbReference type="NCBI Taxonomy" id="2030807"/>
    <lineage>
        <taxon>Bacteria</taxon>
        <taxon>Candidatus Aerophobota</taxon>
    </lineage>
</organism>
<reference evidence="6 7" key="1">
    <citation type="submission" date="2019-03" db="EMBL/GenBank/DDBJ databases">
        <title>Metabolic potential of uncultured bacteria and archaea associated with petroleum seepage in deep-sea sediments.</title>
        <authorList>
            <person name="Dong X."/>
            <person name="Hubert C."/>
        </authorList>
    </citation>
    <scope>NUCLEOTIDE SEQUENCE [LARGE SCALE GENOMIC DNA]</scope>
    <source>
        <strain evidence="6">E44_bin92</strain>
    </source>
</reference>
<proteinExistence type="predicted"/>
<comment type="caution">
    <text evidence="6">The sequence shown here is derived from an EMBL/GenBank/DDBJ whole genome shotgun (WGS) entry which is preliminary data.</text>
</comment>
<keyword evidence="1" id="KW-0479">Metal-binding</keyword>
<sequence>MGQFEPKIVGFLCNWCSYAGADLAGTSRMQYPPNIRPIRVMCSGSVDSAYILRALLAGADGVLVGGCHPGDCHYVSGNYKARRRITILKEIMKALGLEDERVRIRWISASEGKRYADTVSRMTSDMRKLGPNPVARLWWT</sequence>
<dbReference type="EMBL" id="SOKU01000289">
    <property type="protein sequence ID" value="TES84814.1"/>
    <property type="molecule type" value="Genomic_DNA"/>
</dbReference>
<keyword evidence="2" id="KW-0560">Oxidoreductase</keyword>
<evidence type="ECO:0000256" key="1">
    <source>
        <dbReference type="ARBA" id="ARBA00022723"/>
    </source>
</evidence>
<dbReference type="Proteomes" id="UP000320781">
    <property type="component" value="Unassembled WGS sequence"/>
</dbReference>